<dbReference type="InterPro" id="IPR050309">
    <property type="entry name" value="Type-B_Carboxylest/Lipase"/>
</dbReference>
<dbReference type="Pfam" id="PF00135">
    <property type="entry name" value="COesterase"/>
    <property type="match status" value="1"/>
</dbReference>
<dbReference type="EMBL" id="KN832988">
    <property type="protein sequence ID" value="KIM84215.1"/>
    <property type="molecule type" value="Genomic_DNA"/>
</dbReference>
<evidence type="ECO:0000259" key="1">
    <source>
        <dbReference type="Pfam" id="PF00135"/>
    </source>
</evidence>
<proteinExistence type="predicted"/>
<dbReference type="STRING" id="765440.A0A0C3FIM5"/>
<keyword evidence="3" id="KW-1185">Reference proteome</keyword>
<sequence length="577" mass="63133">MAVTRCLAASPLWGEVSLHRPHSEIQTLVRMINSMLPILTLSPILALSAIEYWTCAPRVGLTTIESSNPLQIPLKTGIFTGVATPNGTEQWLGIPYAQPPLGTLRFKAPLFPKASQEIRDASQFGNACPQPPSNSIGAAIGEDCLVLNIWRPGNTSANARLPVLVWIYGGGFNSGAASNPAQDGTRIVLRSVTIGKPIIFMSFNHRVNTFGFLASRHVPPEDLNAGLQDQRAAFIFLQENIAAFGGDPSKSSGAGSVEAHFLYPSTKSLFRAGIADSSTGPFKNTPFASQFDNPGKPYDTLVEATGCPTGPESFLCLQNVPFEKLMNITNNMISSTLNSQLWEPAVGPEGSFISSRPSAKIENGDFLHLPYLGGTNLNEGTNYAQAVRSLNLSSSEEDTAFDNYISNLVIDNSTLTADILADIRKYYPANDPTAGGPFHTGDSLYDRAASWYTDEMYLAPRRHFFDKAATLQPLFGYYFIEFIPGNDRTRGVAHASELPLLFGPVPTPIENDFANKFTDYYINFVNDLNPGGNWPRYDKTKQLLQLKRDNITAINDDFHLTQTNFLNSARLLNAFEK</sequence>
<dbReference type="InterPro" id="IPR029058">
    <property type="entry name" value="AB_hydrolase_fold"/>
</dbReference>
<dbReference type="OrthoDB" id="408631at2759"/>
<dbReference type="HOGENOM" id="CLU_006586_10_6_1"/>
<dbReference type="AlphaFoldDB" id="A0A0C3FIM5"/>
<dbReference type="InterPro" id="IPR002018">
    <property type="entry name" value="CarbesteraseB"/>
</dbReference>
<dbReference type="Proteomes" id="UP000054166">
    <property type="component" value="Unassembled WGS sequence"/>
</dbReference>
<dbReference type="PANTHER" id="PTHR11559">
    <property type="entry name" value="CARBOXYLESTERASE"/>
    <property type="match status" value="1"/>
</dbReference>
<gene>
    <name evidence="2" type="ORF">PILCRDRAFT_6492</name>
</gene>
<dbReference type="Gene3D" id="3.40.50.1820">
    <property type="entry name" value="alpha/beta hydrolase"/>
    <property type="match status" value="1"/>
</dbReference>
<accession>A0A0C3FIM5</accession>
<evidence type="ECO:0000313" key="2">
    <source>
        <dbReference type="EMBL" id="KIM84215.1"/>
    </source>
</evidence>
<reference evidence="3" key="2">
    <citation type="submission" date="2015-01" db="EMBL/GenBank/DDBJ databases">
        <title>Evolutionary Origins and Diversification of the Mycorrhizal Mutualists.</title>
        <authorList>
            <consortium name="DOE Joint Genome Institute"/>
            <consortium name="Mycorrhizal Genomics Consortium"/>
            <person name="Kohler A."/>
            <person name="Kuo A."/>
            <person name="Nagy L.G."/>
            <person name="Floudas D."/>
            <person name="Copeland A."/>
            <person name="Barry K.W."/>
            <person name="Cichocki N."/>
            <person name="Veneault-Fourrey C."/>
            <person name="LaButti K."/>
            <person name="Lindquist E.A."/>
            <person name="Lipzen A."/>
            <person name="Lundell T."/>
            <person name="Morin E."/>
            <person name="Murat C."/>
            <person name="Riley R."/>
            <person name="Ohm R."/>
            <person name="Sun H."/>
            <person name="Tunlid A."/>
            <person name="Henrissat B."/>
            <person name="Grigoriev I.V."/>
            <person name="Hibbett D.S."/>
            <person name="Martin F."/>
        </authorList>
    </citation>
    <scope>NUCLEOTIDE SEQUENCE [LARGE SCALE GENOMIC DNA]</scope>
    <source>
        <strain evidence="3">F 1598</strain>
    </source>
</reference>
<evidence type="ECO:0000313" key="3">
    <source>
        <dbReference type="Proteomes" id="UP000054166"/>
    </source>
</evidence>
<dbReference type="InParanoid" id="A0A0C3FIM5"/>
<name>A0A0C3FIM5_PILCF</name>
<dbReference type="ESTHER" id="9homo-a0a0c3fim5">
    <property type="family name" value="Fungal_carboxylesterase_lipase"/>
</dbReference>
<organism evidence="2 3">
    <name type="scientific">Piloderma croceum (strain F 1598)</name>
    <dbReference type="NCBI Taxonomy" id="765440"/>
    <lineage>
        <taxon>Eukaryota</taxon>
        <taxon>Fungi</taxon>
        <taxon>Dikarya</taxon>
        <taxon>Basidiomycota</taxon>
        <taxon>Agaricomycotina</taxon>
        <taxon>Agaricomycetes</taxon>
        <taxon>Agaricomycetidae</taxon>
        <taxon>Atheliales</taxon>
        <taxon>Atheliaceae</taxon>
        <taxon>Piloderma</taxon>
    </lineage>
</organism>
<reference evidence="2 3" key="1">
    <citation type="submission" date="2014-04" db="EMBL/GenBank/DDBJ databases">
        <authorList>
            <consortium name="DOE Joint Genome Institute"/>
            <person name="Kuo A."/>
            <person name="Tarkka M."/>
            <person name="Buscot F."/>
            <person name="Kohler A."/>
            <person name="Nagy L.G."/>
            <person name="Floudas D."/>
            <person name="Copeland A."/>
            <person name="Barry K.W."/>
            <person name="Cichocki N."/>
            <person name="Veneault-Fourrey C."/>
            <person name="LaButti K."/>
            <person name="Lindquist E.A."/>
            <person name="Lipzen A."/>
            <person name="Lundell T."/>
            <person name="Morin E."/>
            <person name="Murat C."/>
            <person name="Sun H."/>
            <person name="Tunlid A."/>
            <person name="Henrissat B."/>
            <person name="Grigoriev I.V."/>
            <person name="Hibbett D.S."/>
            <person name="Martin F."/>
            <person name="Nordberg H.P."/>
            <person name="Cantor M.N."/>
            <person name="Hua S.X."/>
        </authorList>
    </citation>
    <scope>NUCLEOTIDE SEQUENCE [LARGE SCALE GENOMIC DNA]</scope>
    <source>
        <strain evidence="2 3">F 1598</strain>
    </source>
</reference>
<protein>
    <recommendedName>
        <fullName evidence="1">Carboxylesterase type B domain-containing protein</fullName>
    </recommendedName>
</protein>
<dbReference type="SUPFAM" id="SSF53474">
    <property type="entry name" value="alpha/beta-Hydrolases"/>
    <property type="match status" value="1"/>
</dbReference>
<feature type="domain" description="Carboxylesterase type B" evidence="1">
    <location>
        <begin position="72"/>
        <end position="551"/>
    </location>
</feature>